<evidence type="ECO:0000256" key="1">
    <source>
        <dbReference type="SAM" id="MobiDB-lite"/>
    </source>
</evidence>
<feature type="region of interest" description="Disordered" evidence="1">
    <location>
        <begin position="97"/>
        <end position="120"/>
    </location>
</feature>
<dbReference type="Proteomes" id="UP000076738">
    <property type="component" value="Unassembled WGS sequence"/>
</dbReference>
<dbReference type="EMBL" id="KV417351">
    <property type="protein sequence ID" value="KZO90137.1"/>
    <property type="molecule type" value="Genomic_DNA"/>
</dbReference>
<organism evidence="2 3">
    <name type="scientific">Calocera viscosa (strain TUFC12733)</name>
    <dbReference type="NCBI Taxonomy" id="1330018"/>
    <lineage>
        <taxon>Eukaryota</taxon>
        <taxon>Fungi</taxon>
        <taxon>Dikarya</taxon>
        <taxon>Basidiomycota</taxon>
        <taxon>Agaricomycotina</taxon>
        <taxon>Dacrymycetes</taxon>
        <taxon>Dacrymycetales</taxon>
        <taxon>Dacrymycetaceae</taxon>
        <taxon>Calocera</taxon>
    </lineage>
</organism>
<feature type="compositionally biased region" description="Basic and acidic residues" evidence="1">
    <location>
        <begin position="104"/>
        <end position="120"/>
    </location>
</feature>
<reference evidence="2 3" key="1">
    <citation type="journal article" date="2016" name="Mol. Biol. Evol.">
        <title>Comparative Genomics of Early-Diverging Mushroom-Forming Fungi Provides Insights into the Origins of Lignocellulose Decay Capabilities.</title>
        <authorList>
            <person name="Nagy L.G."/>
            <person name="Riley R."/>
            <person name="Tritt A."/>
            <person name="Adam C."/>
            <person name="Daum C."/>
            <person name="Floudas D."/>
            <person name="Sun H."/>
            <person name="Yadav J.S."/>
            <person name="Pangilinan J."/>
            <person name="Larsson K.H."/>
            <person name="Matsuura K."/>
            <person name="Barry K."/>
            <person name="Labutti K."/>
            <person name="Kuo R."/>
            <person name="Ohm R.A."/>
            <person name="Bhattacharya S.S."/>
            <person name="Shirouzu T."/>
            <person name="Yoshinaga Y."/>
            <person name="Martin F.M."/>
            <person name="Grigoriev I.V."/>
            <person name="Hibbett D.S."/>
        </authorList>
    </citation>
    <scope>NUCLEOTIDE SEQUENCE [LARGE SCALE GENOMIC DNA]</scope>
    <source>
        <strain evidence="2 3">TUFC12733</strain>
    </source>
</reference>
<gene>
    <name evidence="2" type="ORF">CALVIDRAFT_542977</name>
</gene>
<keyword evidence="3" id="KW-1185">Reference proteome</keyword>
<sequence length="120" mass="13713">MARCVWNFAGLSVLLDFGRIHSRNWARLGFSPRVKVMLALTEAATSWAIPVVALRTRWLLEDKPRVMTAIRDMRKESLQYWDAPRAKTPGPQVFEEEVWSGDWPADKTEGDLAASDRRSP</sequence>
<protein>
    <submittedName>
        <fullName evidence="2">Uncharacterized protein</fullName>
    </submittedName>
</protein>
<name>A0A167G3N9_CALVF</name>
<evidence type="ECO:0000313" key="3">
    <source>
        <dbReference type="Proteomes" id="UP000076738"/>
    </source>
</evidence>
<evidence type="ECO:0000313" key="2">
    <source>
        <dbReference type="EMBL" id="KZO90137.1"/>
    </source>
</evidence>
<accession>A0A167G3N9</accession>
<proteinExistence type="predicted"/>
<dbReference type="AlphaFoldDB" id="A0A167G3N9"/>